<gene>
    <name evidence="2" type="ORF">C0W53_01325</name>
    <name evidence="1" type="ORF">C9J27_00580</name>
</gene>
<evidence type="ECO:0000313" key="3">
    <source>
        <dbReference type="Proteomes" id="UP000240728"/>
    </source>
</evidence>
<dbReference type="EMBL" id="PYOZ01000001">
    <property type="protein sequence ID" value="PSX46700.1"/>
    <property type="molecule type" value="Genomic_DNA"/>
</dbReference>
<dbReference type="STRING" id="318456.GCA_001455895_03957"/>
<name>A0A2T3KND8_9GAMM</name>
<proteinExistence type="predicted"/>
<dbReference type="EMBL" id="PYNF01000001">
    <property type="protein sequence ID" value="PSV01592.1"/>
    <property type="molecule type" value="Genomic_DNA"/>
</dbReference>
<evidence type="ECO:0000313" key="4">
    <source>
        <dbReference type="Proteomes" id="UP000241426"/>
    </source>
</evidence>
<reference evidence="3 4" key="1">
    <citation type="submission" date="2018-01" db="EMBL/GenBank/DDBJ databases">
        <title>Whole genome sequencing of Histamine producing bacteria.</title>
        <authorList>
            <person name="Butler K."/>
        </authorList>
    </citation>
    <scope>NUCLEOTIDE SEQUENCE [LARGE SCALE GENOMIC DNA]</scope>
    <source>
        <strain evidence="2 3">A1-4</strain>
        <strain evidence="1 4">FS-7.2</strain>
    </source>
</reference>
<accession>A0A2T3KND8</accession>
<evidence type="ECO:0000313" key="2">
    <source>
        <dbReference type="EMBL" id="PSX46700.1"/>
    </source>
</evidence>
<sequence>MTFYNDIKKLISSATGSEPTTLLARVLYITPEQRLQRLNEVFDTDKFSKPTSSDILKTVYSQNNNGFNINNND</sequence>
<dbReference type="RefSeq" id="WP_045041719.1">
    <property type="nucleotide sequence ID" value="NZ_JAUZMV010000001.1"/>
</dbReference>
<evidence type="ECO:0000313" key="1">
    <source>
        <dbReference type="EMBL" id="PSV01592.1"/>
    </source>
</evidence>
<keyword evidence="3" id="KW-1185">Reference proteome</keyword>
<dbReference type="OrthoDB" id="5825483at2"/>
<dbReference type="Proteomes" id="UP000240728">
    <property type="component" value="Unassembled WGS sequence"/>
</dbReference>
<dbReference type="Proteomes" id="UP000241426">
    <property type="component" value="Unassembled WGS sequence"/>
</dbReference>
<comment type="caution">
    <text evidence="1">The sequence shown here is derived from an EMBL/GenBank/DDBJ whole genome shotgun (WGS) entry which is preliminary data.</text>
</comment>
<dbReference type="AlphaFoldDB" id="A0A2T3KND8"/>
<protein>
    <submittedName>
        <fullName evidence="1">Uncharacterized protein</fullName>
    </submittedName>
</protein>
<organism evidence="1 4">
    <name type="scientific">Photobacterium kishitanii</name>
    <dbReference type="NCBI Taxonomy" id="318456"/>
    <lineage>
        <taxon>Bacteria</taxon>
        <taxon>Pseudomonadati</taxon>
        <taxon>Pseudomonadota</taxon>
        <taxon>Gammaproteobacteria</taxon>
        <taxon>Vibrionales</taxon>
        <taxon>Vibrionaceae</taxon>
        <taxon>Photobacterium</taxon>
    </lineage>
</organism>